<keyword evidence="3" id="KW-1185">Reference proteome</keyword>
<organism evidence="2 3">
    <name type="scientific">Micromonospora craterilacus</name>
    <dbReference type="NCBI Taxonomy" id="1655439"/>
    <lineage>
        <taxon>Bacteria</taxon>
        <taxon>Bacillati</taxon>
        <taxon>Actinomycetota</taxon>
        <taxon>Actinomycetes</taxon>
        <taxon>Micromonosporales</taxon>
        <taxon>Micromonosporaceae</taxon>
        <taxon>Micromonospora</taxon>
    </lineage>
</organism>
<protein>
    <submittedName>
        <fullName evidence="2">Uncharacterized protein</fullName>
    </submittedName>
</protein>
<sequence length="369" mass="41117">MTTEPGSLGPRTGLFEHALRLHQRYPDSPLPRDGEPYPDGDLHRRRQRPRTRKDQRLRGSDVAVILDVHFGKADAPPSKLADAFHDVEVPIHYNEHIAAAALRADRQRVRQTGRWLVRHSTDRCSATVGLALLATDWAEEDIPLIQTIGLLSDRFGALAAEALRRRRGGEEALLWLAQRVEGWGRVYLIEALCRGGVHASRRWLLRHACDGDFLNGYFAGKVATAAHLHEAIVGTEVDDDLVDHTGRLLKIMAGCGGMGMTLEHYPPAPVVLAAHVAHLDRQTPTVNRYVDAAVIADHLASDKPERSGCTTEQRDQLVRQYLAVLDRQDWCDEVRAGLDEDGEFFAWFTANVAARLHLRAFTDVTGGDR</sequence>
<proteinExistence type="predicted"/>
<dbReference type="AlphaFoldDB" id="A0A2W2FLC2"/>
<dbReference type="EMBL" id="POTY01000017">
    <property type="protein sequence ID" value="PZG22627.1"/>
    <property type="molecule type" value="Genomic_DNA"/>
</dbReference>
<dbReference type="Proteomes" id="UP000248924">
    <property type="component" value="Unassembled WGS sequence"/>
</dbReference>
<accession>A0A2W2FLC2</accession>
<reference evidence="2 3" key="1">
    <citation type="submission" date="2018-01" db="EMBL/GenBank/DDBJ databases">
        <title>Draft genome sequence of Jishengella sp. NA12.</title>
        <authorList>
            <person name="Sahin N."/>
            <person name="Ay H."/>
            <person name="Saygin H."/>
        </authorList>
    </citation>
    <scope>NUCLEOTIDE SEQUENCE [LARGE SCALE GENOMIC DNA]</scope>
    <source>
        <strain evidence="2 3">NA12</strain>
    </source>
</reference>
<name>A0A2W2FLC2_9ACTN</name>
<evidence type="ECO:0000313" key="2">
    <source>
        <dbReference type="EMBL" id="PZG22627.1"/>
    </source>
</evidence>
<evidence type="ECO:0000313" key="3">
    <source>
        <dbReference type="Proteomes" id="UP000248924"/>
    </source>
</evidence>
<evidence type="ECO:0000256" key="1">
    <source>
        <dbReference type="SAM" id="MobiDB-lite"/>
    </source>
</evidence>
<gene>
    <name evidence="2" type="ORF">C1I95_04900</name>
</gene>
<dbReference type="OrthoDB" id="8402552at2"/>
<feature type="region of interest" description="Disordered" evidence="1">
    <location>
        <begin position="23"/>
        <end position="57"/>
    </location>
</feature>
<comment type="caution">
    <text evidence="2">The sequence shown here is derived from an EMBL/GenBank/DDBJ whole genome shotgun (WGS) entry which is preliminary data.</text>
</comment>